<accession>A0A267FID3</accession>
<organism evidence="7 8">
    <name type="scientific">Macrostomum lignano</name>
    <dbReference type="NCBI Taxonomy" id="282301"/>
    <lineage>
        <taxon>Eukaryota</taxon>
        <taxon>Metazoa</taxon>
        <taxon>Spiralia</taxon>
        <taxon>Lophotrochozoa</taxon>
        <taxon>Platyhelminthes</taxon>
        <taxon>Rhabditophora</taxon>
        <taxon>Macrostomorpha</taxon>
        <taxon>Macrostomida</taxon>
        <taxon>Macrostomidae</taxon>
        <taxon>Macrostomum</taxon>
    </lineage>
</organism>
<evidence type="ECO:0000256" key="5">
    <source>
        <dbReference type="ARBA" id="ARBA00023136"/>
    </source>
</evidence>
<dbReference type="STRING" id="282301.A0A267FID3"/>
<dbReference type="CDD" id="cd06662">
    <property type="entry name" value="SURF1"/>
    <property type="match status" value="1"/>
</dbReference>
<name>A0A267FID3_9PLAT</name>
<dbReference type="Pfam" id="PF02104">
    <property type="entry name" value="SURF1"/>
    <property type="match status" value="1"/>
</dbReference>
<keyword evidence="3 6" id="KW-0812">Transmembrane</keyword>
<proteinExistence type="inferred from homology"/>
<keyword evidence="6" id="KW-0496">Mitochondrion</keyword>
<gene>
    <name evidence="7" type="ORF">BOX15_Mlig021063g2</name>
</gene>
<evidence type="ECO:0000256" key="3">
    <source>
        <dbReference type="ARBA" id="ARBA00022692"/>
    </source>
</evidence>
<protein>
    <recommendedName>
        <fullName evidence="6">SURF1-like protein</fullName>
    </recommendedName>
</protein>
<dbReference type="InterPro" id="IPR045214">
    <property type="entry name" value="Surf1/Surf4"/>
</dbReference>
<dbReference type="PANTHER" id="PTHR23427:SF2">
    <property type="entry name" value="SURFEIT LOCUS PROTEIN 1"/>
    <property type="match status" value="1"/>
</dbReference>
<feature type="transmembrane region" description="Helical" evidence="6">
    <location>
        <begin position="295"/>
        <end position="314"/>
    </location>
</feature>
<evidence type="ECO:0000313" key="8">
    <source>
        <dbReference type="Proteomes" id="UP000215902"/>
    </source>
</evidence>
<evidence type="ECO:0000313" key="7">
    <source>
        <dbReference type="EMBL" id="PAA72799.1"/>
    </source>
</evidence>
<comment type="subcellular location">
    <subcellularLocation>
        <location evidence="1">Membrane</location>
    </subcellularLocation>
    <subcellularLocation>
        <location evidence="6">Mitochondrion inner membrane</location>
        <topology evidence="6">Multi-pass membrane protein</topology>
    </subcellularLocation>
</comment>
<evidence type="ECO:0000256" key="6">
    <source>
        <dbReference type="RuleBase" id="RU363076"/>
    </source>
</evidence>
<evidence type="ECO:0000256" key="1">
    <source>
        <dbReference type="ARBA" id="ARBA00004370"/>
    </source>
</evidence>
<keyword evidence="4 6" id="KW-1133">Transmembrane helix</keyword>
<dbReference type="InterPro" id="IPR002994">
    <property type="entry name" value="Surf1/Shy1"/>
</dbReference>
<comment type="function">
    <text evidence="6">Probably involved in the biogenesis of the COX complex.</text>
</comment>
<dbReference type="Proteomes" id="UP000215902">
    <property type="component" value="Unassembled WGS sequence"/>
</dbReference>
<keyword evidence="8" id="KW-1185">Reference proteome</keyword>
<dbReference type="PANTHER" id="PTHR23427">
    <property type="entry name" value="SURFEIT LOCUS PROTEIN"/>
    <property type="match status" value="1"/>
</dbReference>
<keyword evidence="5 6" id="KW-0472">Membrane</keyword>
<sequence>CQRAVLLLQPLRCLRNPHYPLLEAASQHAFKYTTVQRGYSNSYKGRDSDGPRNKWFLAFPAICFCLGTWQVYRRQWKLDLIESLNRRTTQPPVIVDGGSVKELMAKSLDDMEFRPVRIIGEFDHDGEVLIGPRHLIDPKSSAGADGGNSLFSSGAGVGYHVITPFRLADSGERVLVNRGWVPAKLADPATRPQWQQRGRVELIGLVRLTEPAGLVGGYLVDARSPANSGAVGPQSRSARRGVTCRIRRDVEALSGELNTLPFFVDACASGVDSSESAGTFPIGGQTRLSLRNEHLSYIVTWYSLGALLLVFWAMRIR</sequence>
<comment type="caution">
    <text evidence="6">Lacks conserved residue(s) required for the propagation of feature annotation.</text>
</comment>
<keyword evidence="6" id="KW-0999">Mitochondrion inner membrane</keyword>
<reference evidence="7 8" key="1">
    <citation type="submission" date="2017-06" db="EMBL/GenBank/DDBJ databases">
        <title>A platform for efficient transgenesis in Macrostomum lignano, a flatworm model organism for stem cell research.</title>
        <authorList>
            <person name="Berezikov E."/>
        </authorList>
    </citation>
    <scope>NUCLEOTIDE SEQUENCE [LARGE SCALE GENOMIC DNA]</scope>
    <source>
        <strain evidence="7">DV1</strain>
        <tissue evidence="7">Whole organism</tissue>
    </source>
</reference>
<feature type="non-terminal residue" evidence="7">
    <location>
        <position position="1"/>
    </location>
</feature>
<dbReference type="GO" id="GO:0033617">
    <property type="term" value="P:mitochondrial respiratory chain complex IV assembly"/>
    <property type="evidence" value="ECO:0007669"/>
    <property type="project" value="TreeGrafter"/>
</dbReference>
<evidence type="ECO:0000256" key="4">
    <source>
        <dbReference type="ARBA" id="ARBA00022989"/>
    </source>
</evidence>
<evidence type="ECO:0000256" key="2">
    <source>
        <dbReference type="ARBA" id="ARBA00007165"/>
    </source>
</evidence>
<dbReference type="EMBL" id="NIVC01001060">
    <property type="protein sequence ID" value="PAA72799.1"/>
    <property type="molecule type" value="Genomic_DNA"/>
</dbReference>
<dbReference type="AlphaFoldDB" id="A0A267FID3"/>
<dbReference type="PROSITE" id="PS50895">
    <property type="entry name" value="SURF1"/>
    <property type="match status" value="1"/>
</dbReference>
<dbReference type="GO" id="GO:0005743">
    <property type="term" value="C:mitochondrial inner membrane"/>
    <property type="evidence" value="ECO:0007669"/>
    <property type="project" value="UniProtKB-SubCell"/>
</dbReference>
<comment type="caution">
    <text evidence="7">The sequence shown here is derived from an EMBL/GenBank/DDBJ whole genome shotgun (WGS) entry which is preliminary data.</text>
</comment>
<comment type="similarity">
    <text evidence="2 6">Belongs to the SURF1 family.</text>
</comment>
<dbReference type="OrthoDB" id="10040024at2759"/>